<dbReference type="InterPro" id="IPR045232">
    <property type="entry name" value="FAM234"/>
</dbReference>
<dbReference type="KEGG" id="csem:103384731"/>
<dbReference type="RefSeq" id="XP_024918628.1">
    <property type="nucleotide sequence ID" value="XM_025062860.1"/>
</dbReference>
<dbReference type="RefSeq" id="XP_008316594.1">
    <property type="nucleotide sequence ID" value="XM_008318372.3"/>
</dbReference>
<dbReference type="Pfam" id="PF23727">
    <property type="entry name" value="Beta-prop_FAM234A_B"/>
    <property type="match status" value="1"/>
</dbReference>
<evidence type="ECO:0000256" key="2">
    <source>
        <dbReference type="ARBA" id="ARBA00022692"/>
    </source>
</evidence>
<dbReference type="STRING" id="244447.ENSCSEP00000027221"/>
<accession>A0A3P8WNY0</accession>
<dbReference type="GeneTree" id="ENSGT00530000063694"/>
<evidence type="ECO:0000313" key="9">
    <source>
        <dbReference type="Ensembl" id="ENSCSEP00000027221.1"/>
    </source>
</evidence>
<reference evidence="9 10" key="1">
    <citation type="journal article" date="2014" name="Nat. Genet.">
        <title>Whole-genome sequence of a flatfish provides insights into ZW sex chromosome evolution and adaptation to a benthic lifestyle.</title>
        <authorList>
            <person name="Chen S."/>
            <person name="Zhang G."/>
            <person name="Shao C."/>
            <person name="Huang Q."/>
            <person name="Liu G."/>
            <person name="Zhang P."/>
            <person name="Song W."/>
            <person name="An N."/>
            <person name="Chalopin D."/>
            <person name="Volff J.N."/>
            <person name="Hong Y."/>
            <person name="Li Q."/>
            <person name="Sha Z."/>
            <person name="Zhou H."/>
            <person name="Xie M."/>
            <person name="Yu Q."/>
            <person name="Liu Y."/>
            <person name="Xiang H."/>
            <person name="Wang N."/>
            <person name="Wu K."/>
            <person name="Yang C."/>
            <person name="Zhou Q."/>
            <person name="Liao X."/>
            <person name="Yang L."/>
            <person name="Hu Q."/>
            <person name="Zhang J."/>
            <person name="Meng L."/>
            <person name="Jin L."/>
            <person name="Tian Y."/>
            <person name="Lian J."/>
            <person name="Yang J."/>
            <person name="Miao G."/>
            <person name="Liu S."/>
            <person name="Liang Z."/>
            <person name="Yan F."/>
            <person name="Li Y."/>
            <person name="Sun B."/>
            <person name="Zhang H."/>
            <person name="Zhang J."/>
            <person name="Zhu Y."/>
            <person name="Du M."/>
            <person name="Zhao Y."/>
            <person name="Schartl M."/>
            <person name="Tang Q."/>
            <person name="Wang J."/>
        </authorList>
    </citation>
    <scope>NUCLEOTIDE SEQUENCE</scope>
</reference>
<dbReference type="PANTHER" id="PTHR21419:SF7">
    <property type="entry name" value="PROTEIN FAM234A"/>
    <property type="match status" value="1"/>
</dbReference>
<feature type="compositionally biased region" description="Basic and acidic residues" evidence="6">
    <location>
        <begin position="1"/>
        <end position="18"/>
    </location>
</feature>
<dbReference type="RefSeq" id="XP_024918629.1">
    <property type="nucleotide sequence ID" value="XM_025062861.1"/>
</dbReference>
<evidence type="ECO:0000256" key="5">
    <source>
        <dbReference type="ARBA" id="ARBA00025791"/>
    </source>
</evidence>
<keyword evidence="2 7" id="KW-0812">Transmembrane</keyword>
<dbReference type="InterPro" id="IPR011047">
    <property type="entry name" value="Quinoprotein_ADH-like_sf"/>
</dbReference>
<evidence type="ECO:0000256" key="6">
    <source>
        <dbReference type="SAM" id="MobiDB-lite"/>
    </source>
</evidence>
<keyword evidence="10" id="KW-1185">Reference proteome</keyword>
<keyword evidence="3 7" id="KW-1133">Transmembrane helix</keyword>
<evidence type="ECO:0000256" key="1">
    <source>
        <dbReference type="ARBA" id="ARBA00004167"/>
    </source>
</evidence>
<dbReference type="SUPFAM" id="SSF50998">
    <property type="entry name" value="Quinoprotein alcohol dehydrogenase-like"/>
    <property type="match status" value="1"/>
</dbReference>
<evidence type="ECO:0000256" key="7">
    <source>
        <dbReference type="SAM" id="Phobius"/>
    </source>
</evidence>
<dbReference type="InterPro" id="IPR018391">
    <property type="entry name" value="PQQ_b-propeller_rpt"/>
</dbReference>
<dbReference type="GeneID" id="103384731"/>
<dbReference type="Ensembl" id="ENSCSET00000027588.1">
    <property type="protein sequence ID" value="ENSCSEP00000027221.1"/>
    <property type="gene ID" value="ENSCSEG00000017395.1"/>
</dbReference>
<dbReference type="OMA" id="FMFWGLM"/>
<protein>
    <submittedName>
        <fullName evidence="9">Family with sequence similarity 234 member A</fullName>
    </submittedName>
</protein>
<proteinExistence type="inferred from homology"/>
<evidence type="ECO:0000259" key="8">
    <source>
        <dbReference type="Pfam" id="PF23727"/>
    </source>
</evidence>
<organism evidence="9 10">
    <name type="scientific">Cynoglossus semilaevis</name>
    <name type="common">Tongue sole</name>
    <dbReference type="NCBI Taxonomy" id="244447"/>
    <lineage>
        <taxon>Eukaryota</taxon>
        <taxon>Metazoa</taxon>
        <taxon>Chordata</taxon>
        <taxon>Craniata</taxon>
        <taxon>Vertebrata</taxon>
        <taxon>Euteleostomi</taxon>
        <taxon>Actinopterygii</taxon>
        <taxon>Neopterygii</taxon>
        <taxon>Teleostei</taxon>
        <taxon>Neoteleostei</taxon>
        <taxon>Acanthomorphata</taxon>
        <taxon>Carangaria</taxon>
        <taxon>Pleuronectiformes</taxon>
        <taxon>Pleuronectoidei</taxon>
        <taxon>Cynoglossidae</taxon>
        <taxon>Cynoglossinae</taxon>
        <taxon>Cynoglossus</taxon>
    </lineage>
</organism>
<dbReference type="SMART" id="SM00564">
    <property type="entry name" value="PQQ"/>
    <property type="match status" value="2"/>
</dbReference>
<sequence>METTDHATEGDPLKRGEDGLETVAAPSGAEQKMKKKKSCKEILAFVRANHWRTAVFFFSLFLCLTIVFAFSFILPCPVRPQYLISWNRSFSHAETYDFLAVESASEDQVMDVTFVVKMSESSKNCTDEGLPSPCLFVIAVDGTDGETLWERPLRPEFHWAQCGLQTSESSRTWDCLLSHSDQISALDKKTGEIKWQCPHPPGFRSVRPVLSTPDLDGDAVGDVALVRTNNATTQLVFLSGKNGIQIGSSVSLSTSGTQKHLLQRTPKSSRYVVLQQDTGLYGLALRRIAAKAKAGMEKVLRQDDRWEKNANPTSGLIPIYKSDSVRQLLRTKEKDDQSNLLLVTENHVVLIDGKTLQLLWKYNTTTVLSEPYFGHFNKDGLLDVVIEEDVGNNNKRIVIIDGKSGLLLWEYTLLAASNSPRPATIHTSNFVSIFVFWGTEIPAAATTIPAISQRHSFMLHPVYPQVLLKSTNVVDHIVAFTATLLERGRHAAYFLLTGPATEGVQGTVILRKRKLKQDVPQSKVLSVGGVRPSEEDEDIKEAFNRLRFSDN</sequence>
<comment type="similarity">
    <text evidence="5">Belongs to the FAM234 family.</text>
</comment>
<dbReference type="Gene3D" id="2.130.10.10">
    <property type="entry name" value="YVTN repeat-like/Quinoprotein amine dehydrogenase"/>
    <property type="match status" value="1"/>
</dbReference>
<dbReference type="RefSeq" id="XP_008316602.1">
    <property type="nucleotide sequence ID" value="XM_008318380.3"/>
</dbReference>
<comment type="subcellular location">
    <subcellularLocation>
        <location evidence="1">Membrane</location>
        <topology evidence="1">Single-pass membrane protein</topology>
    </subcellularLocation>
</comment>
<feature type="transmembrane region" description="Helical" evidence="7">
    <location>
        <begin position="54"/>
        <end position="74"/>
    </location>
</feature>
<evidence type="ECO:0000256" key="3">
    <source>
        <dbReference type="ARBA" id="ARBA00022989"/>
    </source>
</evidence>
<dbReference type="OrthoDB" id="6364780at2759"/>
<dbReference type="Ensembl" id="ENSCSET00000027592.1">
    <property type="protein sequence ID" value="ENSCSEP00000027226.1"/>
    <property type="gene ID" value="ENSCSEG00000017395.1"/>
</dbReference>
<feature type="region of interest" description="Disordered" evidence="6">
    <location>
        <begin position="1"/>
        <end position="21"/>
    </location>
</feature>
<reference evidence="9" key="2">
    <citation type="submission" date="2025-05" db="UniProtKB">
        <authorList>
            <consortium name="Ensembl"/>
        </authorList>
    </citation>
    <scope>IDENTIFICATION</scope>
</reference>
<evidence type="ECO:0000313" key="10">
    <source>
        <dbReference type="Proteomes" id="UP000265120"/>
    </source>
</evidence>
<dbReference type="CTD" id="83986"/>
<name>A0A3P8WNY0_CYNSE</name>
<evidence type="ECO:0000256" key="4">
    <source>
        <dbReference type="ARBA" id="ARBA00023136"/>
    </source>
</evidence>
<dbReference type="InterPro" id="IPR055409">
    <property type="entry name" value="Beta-prop_FAM234A_B"/>
</dbReference>
<dbReference type="PANTHER" id="PTHR21419">
    <property type="match status" value="1"/>
</dbReference>
<dbReference type="InterPro" id="IPR015943">
    <property type="entry name" value="WD40/YVTN_repeat-like_dom_sf"/>
</dbReference>
<dbReference type="AlphaFoldDB" id="A0A3P8WNY0"/>
<dbReference type="GO" id="GO:0016020">
    <property type="term" value="C:membrane"/>
    <property type="evidence" value="ECO:0007669"/>
    <property type="project" value="UniProtKB-SubCell"/>
</dbReference>
<dbReference type="Proteomes" id="UP000265120">
    <property type="component" value="Chromosome 1"/>
</dbReference>
<keyword evidence="4 7" id="KW-0472">Membrane</keyword>
<feature type="domain" description="FAM234A/B beta-propeller" evidence="8">
    <location>
        <begin position="86"/>
        <end position="549"/>
    </location>
</feature>